<dbReference type="PANTHER" id="PTHR30246:SF1">
    <property type="entry name" value="2-DEHYDRO-3-DEOXY-6-PHOSPHOGALACTONATE ALDOLASE-RELATED"/>
    <property type="match status" value="1"/>
</dbReference>
<dbReference type="Pfam" id="PF01081">
    <property type="entry name" value="Aldolase"/>
    <property type="match status" value="1"/>
</dbReference>
<dbReference type="Proteomes" id="UP001500655">
    <property type="component" value="Unassembled WGS sequence"/>
</dbReference>
<dbReference type="NCBIfam" id="NF004325">
    <property type="entry name" value="PRK05718.1"/>
    <property type="match status" value="1"/>
</dbReference>
<dbReference type="CDD" id="cd00452">
    <property type="entry name" value="KDPG_aldolase"/>
    <property type="match status" value="1"/>
</dbReference>
<reference evidence="6 7" key="1">
    <citation type="journal article" date="2019" name="Int. J. Syst. Evol. Microbiol.">
        <title>The Global Catalogue of Microorganisms (GCM) 10K type strain sequencing project: providing services to taxonomists for standard genome sequencing and annotation.</title>
        <authorList>
            <consortium name="The Broad Institute Genomics Platform"/>
            <consortium name="The Broad Institute Genome Sequencing Center for Infectious Disease"/>
            <person name="Wu L."/>
            <person name="Ma J."/>
        </authorList>
    </citation>
    <scope>NUCLEOTIDE SEQUENCE [LARGE SCALE GENOMIC DNA]</scope>
    <source>
        <strain evidence="6 7">JCM 13249</strain>
    </source>
</reference>
<protein>
    <submittedName>
        <fullName evidence="6">Bifunctional 4-hydroxy-2-oxoglutarate aldolase/2-dehydro-3-deoxy-phosphogluconate aldolase</fullName>
    </submittedName>
</protein>
<accession>A0ABN2JRJ3</accession>
<evidence type="ECO:0000313" key="6">
    <source>
        <dbReference type="EMBL" id="GAA1735865.1"/>
    </source>
</evidence>
<gene>
    <name evidence="6" type="ORF">GCM10009681_02900</name>
</gene>
<keyword evidence="7" id="KW-1185">Reference proteome</keyword>
<evidence type="ECO:0000256" key="5">
    <source>
        <dbReference type="ARBA" id="ARBA00023277"/>
    </source>
</evidence>
<evidence type="ECO:0000256" key="1">
    <source>
        <dbReference type="ARBA" id="ARBA00004761"/>
    </source>
</evidence>
<evidence type="ECO:0000313" key="7">
    <source>
        <dbReference type="Proteomes" id="UP001500655"/>
    </source>
</evidence>
<comment type="caution">
    <text evidence="6">The sequence shown here is derived from an EMBL/GenBank/DDBJ whole genome shotgun (WGS) entry which is preliminary data.</text>
</comment>
<comment type="pathway">
    <text evidence="1">Carbohydrate acid metabolism.</text>
</comment>
<sequence>MSQEASRSDAPSPDASRLITDRLAATRLLPVVVINRAGDARPLADALAEGGLRTAEVTMRTPAAMDAIRALADVPDLLVGAGTVLTTAHVDQAVDAGASFIVSPGFSAQVVTRCATLGVPVFPGVASPSEIMLAFEHGLRTLKFFPAEQLGGVPMIKALAAPFADARFIPTGGMTAASLPDYLALPAVLAVGGSWMVAPKLLDAGDWKEVTRLTAEAVALAKESPNAAA</sequence>
<dbReference type="InterPro" id="IPR031338">
    <property type="entry name" value="KDPG/KHG_AS_2"/>
</dbReference>
<dbReference type="InterPro" id="IPR000887">
    <property type="entry name" value="Aldlse_KDPG_KHG"/>
</dbReference>
<dbReference type="EMBL" id="BAAALS010000001">
    <property type="protein sequence ID" value="GAA1735865.1"/>
    <property type="molecule type" value="Genomic_DNA"/>
</dbReference>
<dbReference type="RefSeq" id="WP_344075846.1">
    <property type="nucleotide sequence ID" value="NZ_BAAALS010000001.1"/>
</dbReference>
<evidence type="ECO:0000256" key="4">
    <source>
        <dbReference type="ARBA" id="ARBA00023239"/>
    </source>
</evidence>
<dbReference type="PROSITE" id="PS00160">
    <property type="entry name" value="ALDOLASE_KDPG_KHG_2"/>
    <property type="match status" value="1"/>
</dbReference>
<dbReference type="PANTHER" id="PTHR30246">
    <property type="entry name" value="2-KETO-3-DEOXY-6-PHOSPHOGLUCONATE ALDOLASE"/>
    <property type="match status" value="1"/>
</dbReference>
<dbReference type="Gene3D" id="3.20.20.70">
    <property type="entry name" value="Aldolase class I"/>
    <property type="match status" value="1"/>
</dbReference>
<keyword evidence="5" id="KW-0119">Carbohydrate metabolism</keyword>
<dbReference type="InterPro" id="IPR013785">
    <property type="entry name" value="Aldolase_TIM"/>
</dbReference>
<comment type="similarity">
    <text evidence="2">Belongs to the KHG/KDPG aldolase family.</text>
</comment>
<name>A0ABN2JRJ3_9ACTN</name>
<dbReference type="NCBIfam" id="TIGR01182">
    <property type="entry name" value="eda"/>
    <property type="match status" value="1"/>
</dbReference>
<proteinExistence type="inferred from homology"/>
<evidence type="ECO:0000256" key="2">
    <source>
        <dbReference type="ARBA" id="ARBA00006906"/>
    </source>
</evidence>
<evidence type="ECO:0000256" key="3">
    <source>
        <dbReference type="ARBA" id="ARBA00011233"/>
    </source>
</evidence>
<keyword evidence="4" id="KW-0456">Lyase</keyword>
<comment type="subunit">
    <text evidence="3">Homotrimer.</text>
</comment>
<organism evidence="6 7">
    <name type="scientific">Luedemannella helvata</name>
    <dbReference type="NCBI Taxonomy" id="349315"/>
    <lineage>
        <taxon>Bacteria</taxon>
        <taxon>Bacillati</taxon>
        <taxon>Actinomycetota</taxon>
        <taxon>Actinomycetes</taxon>
        <taxon>Micromonosporales</taxon>
        <taxon>Micromonosporaceae</taxon>
        <taxon>Luedemannella</taxon>
    </lineage>
</organism>
<dbReference type="SUPFAM" id="SSF51569">
    <property type="entry name" value="Aldolase"/>
    <property type="match status" value="1"/>
</dbReference>